<sequence>MIRFSPWNNHTIMYQTIHSTLVTLILVFPWLNVYSVVYADGWSSWGHCHLRDSDQEDRCGQGTRWRHMYNCHNEHRCWQHQPCQIPCSGDTYSSRVDGGWSAWSSFSTCSTSCGTGTMYRSRTCTNPQPQHGGQECHGSSKITHHCRSSHCPIDGGWNDWSSFSECSATCGGGITTRLRSCTHPAPAYGGRSCSGDSHSTEHCNLHSCPINGGWSHWSHFHRCSASCGRGTKLRVRSCNHPKPANGGQNCIGDSQESELCNDHNCPVDGNWGHWSAFSHCSVSCGGGAMVRHRSCNNPKPSDGGQRCRGYSRETAHCNQQDCPVNGGWSHWSDFSICSVSCGGGTKTRSRSCTDPTPTDRQHYCHGDPVQSVHCNYLECPVDGGWSPWSHFSPCTVSCGEGTMSRERFCNNPRPAHNGNSCVGDNKETSHCHDRECPINGGWSHWSTFSHCSVTCGGGNSTRSRTCTNPRPAHGGHSCQGDPIQTTTCRNTPCPVDGGWGGWSEWSAQCSVTCGQGVRTRDRHCSNPPPAHGGAACVGDAFDSQACQQPDCPVNGQWSGWSGFSLCSTTCGTGAQIRKRTCTQPPPSNGGSSCVGDEIESVQCQINPCPTTTTQQWITIPTNHPASFVTLKKKRR</sequence>
<keyword evidence="6" id="KW-0472">Membrane</keyword>
<dbReference type="Gene3D" id="2.20.100.10">
    <property type="entry name" value="Thrombospondin type-1 (TSP1) repeat"/>
    <property type="match status" value="9"/>
</dbReference>
<dbReference type="RefSeq" id="XP_022330057.1">
    <property type="nucleotide sequence ID" value="XM_022474349.1"/>
</dbReference>
<keyword evidence="3" id="KW-0732">Signal</keyword>
<dbReference type="KEGG" id="cvn:111128618"/>
<organism evidence="7 8">
    <name type="scientific">Crassostrea virginica</name>
    <name type="common">Eastern oyster</name>
    <dbReference type="NCBI Taxonomy" id="6565"/>
    <lineage>
        <taxon>Eukaryota</taxon>
        <taxon>Metazoa</taxon>
        <taxon>Spiralia</taxon>
        <taxon>Lophotrochozoa</taxon>
        <taxon>Mollusca</taxon>
        <taxon>Bivalvia</taxon>
        <taxon>Autobranchia</taxon>
        <taxon>Pteriomorphia</taxon>
        <taxon>Ostreida</taxon>
        <taxon>Ostreoidea</taxon>
        <taxon>Ostreidae</taxon>
        <taxon>Crassostrea</taxon>
    </lineage>
</organism>
<evidence type="ECO:0000256" key="5">
    <source>
        <dbReference type="ARBA" id="ARBA00023157"/>
    </source>
</evidence>
<dbReference type="OrthoDB" id="446173at2759"/>
<protein>
    <submittedName>
        <fullName evidence="8">Coadhesin-like isoform X1</fullName>
    </submittedName>
</protein>
<reference evidence="8" key="1">
    <citation type="submission" date="2025-08" db="UniProtKB">
        <authorList>
            <consortium name="RefSeq"/>
        </authorList>
    </citation>
    <scope>IDENTIFICATION</scope>
    <source>
        <tissue evidence="8">Whole sample</tissue>
    </source>
</reference>
<dbReference type="PANTHER" id="PTHR22906:SF43">
    <property type="entry name" value="PROPERDIN"/>
    <property type="match status" value="1"/>
</dbReference>
<keyword evidence="2" id="KW-0964">Secreted</keyword>
<dbReference type="GeneID" id="111128618"/>
<dbReference type="FunFam" id="2.20.100.10:FF:000007">
    <property type="entry name" value="Thrombospondin 1"/>
    <property type="match status" value="6"/>
</dbReference>
<evidence type="ECO:0000313" key="8">
    <source>
        <dbReference type="RefSeq" id="XP_022330057.1"/>
    </source>
</evidence>
<evidence type="ECO:0000256" key="2">
    <source>
        <dbReference type="ARBA" id="ARBA00022525"/>
    </source>
</evidence>
<keyword evidence="4" id="KW-0677">Repeat</keyword>
<keyword evidence="7" id="KW-1185">Reference proteome</keyword>
<feature type="transmembrane region" description="Helical" evidence="6">
    <location>
        <begin position="12"/>
        <end position="31"/>
    </location>
</feature>
<dbReference type="SUPFAM" id="SSF82895">
    <property type="entry name" value="TSP-1 type 1 repeat"/>
    <property type="match status" value="9"/>
</dbReference>
<dbReference type="PROSITE" id="PS50092">
    <property type="entry name" value="TSP1"/>
    <property type="match status" value="9"/>
</dbReference>
<keyword evidence="6" id="KW-0812">Transmembrane</keyword>
<keyword evidence="5" id="KW-1015">Disulfide bond</keyword>
<gene>
    <name evidence="8" type="primary">LOC111128618</name>
</gene>
<name>A0A8B8DPC0_CRAVI</name>
<dbReference type="AlphaFoldDB" id="A0A8B8DPC0"/>
<evidence type="ECO:0000256" key="3">
    <source>
        <dbReference type="ARBA" id="ARBA00022729"/>
    </source>
</evidence>
<accession>A0A8B8DPC0</accession>
<comment type="subcellular location">
    <subcellularLocation>
        <location evidence="1">Secreted</location>
    </subcellularLocation>
</comment>
<dbReference type="InterPro" id="IPR036383">
    <property type="entry name" value="TSP1_rpt_sf"/>
</dbReference>
<dbReference type="PRINTS" id="PR01705">
    <property type="entry name" value="TSP1REPEAT"/>
</dbReference>
<evidence type="ECO:0000256" key="1">
    <source>
        <dbReference type="ARBA" id="ARBA00004613"/>
    </source>
</evidence>
<keyword evidence="6" id="KW-1133">Transmembrane helix</keyword>
<evidence type="ECO:0000256" key="6">
    <source>
        <dbReference type="SAM" id="Phobius"/>
    </source>
</evidence>
<dbReference type="Pfam" id="PF00090">
    <property type="entry name" value="TSP_1"/>
    <property type="match status" value="9"/>
</dbReference>
<dbReference type="SMART" id="SM00209">
    <property type="entry name" value="TSP1"/>
    <property type="match status" value="9"/>
</dbReference>
<evidence type="ECO:0000313" key="7">
    <source>
        <dbReference type="Proteomes" id="UP000694844"/>
    </source>
</evidence>
<dbReference type="PANTHER" id="PTHR22906">
    <property type="entry name" value="PROPERDIN"/>
    <property type="match status" value="1"/>
</dbReference>
<dbReference type="InterPro" id="IPR000884">
    <property type="entry name" value="TSP1_rpt"/>
</dbReference>
<dbReference type="FunFam" id="2.20.100.10:FF:000002">
    <property type="entry name" value="Unc-5 netrin receptor C"/>
    <property type="match status" value="3"/>
</dbReference>
<proteinExistence type="predicted"/>
<dbReference type="Proteomes" id="UP000694844">
    <property type="component" value="Chromosome 4"/>
</dbReference>
<evidence type="ECO:0000256" key="4">
    <source>
        <dbReference type="ARBA" id="ARBA00022737"/>
    </source>
</evidence>
<dbReference type="InterPro" id="IPR052065">
    <property type="entry name" value="Compl_asym_regulator"/>
</dbReference>